<keyword evidence="3" id="KW-1185">Reference proteome</keyword>
<proteinExistence type="predicted"/>
<evidence type="ECO:0000313" key="2">
    <source>
        <dbReference type="EMBL" id="PSL12259.1"/>
    </source>
</evidence>
<dbReference type="CDD" id="cd17511">
    <property type="entry name" value="YbjN_AmyR-like"/>
    <property type="match status" value="1"/>
</dbReference>
<dbReference type="InterPro" id="IPR019660">
    <property type="entry name" value="Put_sensory_transdc_reg_YbjN"/>
</dbReference>
<name>A0A2P8ERZ4_9GAMM</name>
<evidence type="ECO:0000313" key="3">
    <source>
        <dbReference type="Proteomes" id="UP000242133"/>
    </source>
</evidence>
<dbReference type="RefSeq" id="WP_106592652.1">
    <property type="nucleotide sequence ID" value="NZ_PYGI01000019.1"/>
</dbReference>
<sequence length="170" mass="18992">MYNRLPLGLALATLLAAGSVQAEPLVTAADPEQIAQLVRGFGSAVVDQDEYGDPLITGRIEGTKYGIFFYNCTDGADCKDIQFAAAWSDKAISRARINEWNRDMRFGKAYLDDEGDPNLEMAVNLRYGVSTDNFDDTIDWWRVVTADFETFMQQQESTTTARRSDARRGN</sequence>
<protein>
    <submittedName>
        <fullName evidence="2">Putative sensory transduction regulator</fullName>
    </submittedName>
</protein>
<dbReference type="EMBL" id="PYGI01000019">
    <property type="protein sequence ID" value="PSL12259.1"/>
    <property type="molecule type" value="Genomic_DNA"/>
</dbReference>
<feature type="chain" id="PRO_5015178669" evidence="1">
    <location>
        <begin position="23"/>
        <end position="170"/>
    </location>
</feature>
<dbReference type="AlphaFoldDB" id="A0A2P8ERZ4"/>
<organism evidence="2 3">
    <name type="scientific">Marinobacterium halophilum</name>
    <dbReference type="NCBI Taxonomy" id="267374"/>
    <lineage>
        <taxon>Bacteria</taxon>
        <taxon>Pseudomonadati</taxon>
        <taxon>Pseudomonadota</taxon>
        <taxon>Gammaproteobacteria</taxon>
        <taxon>Oceanospirillales</taxon>
        <taxon>Oceanospirillaceae</taxon>
        <taxon>Marinobacterium</taxon>
    </lineage>
</organism>
<dbReference type="Pfam" id="PF10722">
    <property type="entry name" value="YbjN"/>
    <property type="match status" value="1"/>
</dbReference>
<accession>A0A2P8ERZ4</accession>
<comment type="caution">
    <text evidence="2">The sequence shown here is derived from an EMBL/GenBank/DDBJ whole genome shotgun (WGS) entry which is preliminary data.</text>
</comment>
<feature type="signal peptide" evidence="1">
    <location>
        <begin position="1"/>
        <end position="22"/>
    </location>
</feature>
<reference evidence="2 3" key="1">
    <citation type="submission" date="2018-03" db="EMBL/GenBank/DDBJ databases">
        <title>Genomic Encyclopedia of Archaeal and Bacterial Type Strains, Phase II (KMG-II): from individual species to whole genera.</title>
        <authorList>
            <person name="Goeker M."/>
        </authorList>
    </citation>
    <scope>NUCLEOTIDE SEQUENCE [LARGE SCALE GENOMIC DNA]</scope>
    <source>
        <strain evidence="2 3">DSM 17586</strain>
    </source>
</reference>
<keyword evidence="1" id="KW-0732">Signal</keyword>
<dbReference type="Proteomes" id="UP000242133">
    <property type="component" value="Unassembled WGS sequence"/>
</dbReference>
<gene>
    <name evidence="2" type="ORF">CLV44_11994</name>
</gene>
<dbReference type="OrthoDB" id="33037at2"/>
<evidence type="ECO:0000256" key="1">
    <source>
        <dbReference type="SAM" id="SignalP"/>
    </source>
</evidence>